<organism evidence="8">
    <name type="scientific">marine sediment metagenome</name>
    <dbReference type="NCBI Taxonomy" id="412755"/>
    <lineage>
        <taxon>unclassified sequences</taxon>
        <taxon>metagenomes</taxon>
        <taxon>ecological metagenomes</taxon>
    </lineage>
</organism>
<sequence>MAPYTIAHLKLSLAFKKTGFWKFHRRLGIYLTNSLEKSEAQQNLLSFGFAESIAGEAREADKIKRETPIMVVIGNPPYSGESSNKGEYARRLIDKYKFEGDGSKLKEKNPKWLNDDYVKFIAFAEDLIIKKDEGILAFINNHSFLDNPTFRGMRNHLMKTFDNIYIVNLHGSSKKKEKAMDGGKDENVFNIQQGVSINIFVKNKVKKSSEIKITDVYGKRDEKFSFLDKNNISTIKWQNIEPQTPSYLFIKQDTSNLEEYNKGFKVNELLKLNGTGIVTKRDKLSIDFDKKVLFERVNFFANNPEGEVRQRLKLPLDVRDWI</sequence>
<proteinExistence type="predicted"/>
<dbReference type="Pfam" id="PF07669">
    <property type="entry name" value="Eco57I"/>
    <property type="match status" value="1"/>
</dbReference>
<gene>
    <name evidence="8" type="ORF">S01H4_00119</name>
</gene>
<dbReference type="GO" id="GO:0032259">
    <property type="term" value="P:methylation"/>
    <property type="evidence" value="ECO:0007669"/>
    <property type="project" value="UniProtKB-KW"/>
</dbReference>
<dbReference type="PANTHER" id="PTHR33841:SF1">
    <property type="entry name" value="DNA METHYLTRANSFERASE A"/>
    <property type="match status" value="1"/>
</dbReference>
<reference evidence="8" key="1">
    <citation type="journal article" date="2014" name="Front. Microbiol.">
        <title>High frequency of phylogenetically diverse reductive dehalogenase-homologous genes in deep subseafloor sedimentary metagenomes.</title>
        <authorList>
            <person name="Kawai M."/>
            <person name="Futagami T."/>
            <person name="Toyoda A."/>
            <person name="Takaki Y."/>
            <person name="Nishi S."/>
            <person name="Hori S."/>
            <person name="Arai W."/>
            <person name="Tsubouchi T."/>
            <person name="Morono Y."/>
            <person name="Uchiyama I."/>
            <person name="Ito T."/>
            <person name="Fujiyama A."/>
            <person name="Inagaki F."/>
            <person name="Takami H."/>
        </authorList>
    </citation>
    <scope>NUCLEOTIDE SEQUENCE</scope>
    <source>
        <strain evidence="8">Expedition CK06-06</strain>
    </source>
</reference>
<dbReference type="InterPro" id="IPR050953">
    <property type="entry name" value="N4_N6_ade-DNA_methylase"/>
</dbReference>
<dbReference type="EC" id="2.1.1.72" evidence="1"/>
<evidence type="ECO:0000259" key="6">
    <source>
        <dbReference type="Pfam" id="PF07669"/>
    </source>
</evidence>
<evidence type="ECO:0000256" key="2">
    <source>
        <dbReference type="ARBA" id="ARBA00022603"/>
    </source>
</evidence>
<evidence type="ECO:0000259" key="7">
    <source>
        <dbReference type="Pfam" id="PF18135"/>
    </source>
</evidence>
<protein>
    <recommendedName>
        <fullName evidence="1">site-specific DNA-methyltransferase (adenine-specific)</fullName>
        <ecNumber evidence="1">2.1.1.72</ecNumber>
    </recommendedName>
</protein>
<keyword evidence="2" id="KW-0489">Methyltransferase</keyword>
<dbReference type="InterPro" id="IPR041635">
    <property type="entry name" value="Type_ISP_LLaBIII_C"/>
</dbReference>
<dbReference type="InterPro" id="IPR011639">
    <property type="entry name" value="MethylTrfase_TaqI-like_dom"/>
</dbReference>
<comment type="caution">
    <text evidence="8">The sequence shown here is derived from an EMBL/GenBank/DDBJ whole genome shotgun (WGS) entry which is preliminary data.</text>
</comment>
<evidence type="ECO:0000256" key="4">
    <source>
        <dbReference type="ARBA" id="ARBA00022691"/>
    </source>
</evidence>
<comment type="catalytic activity">
    <reaction evidence="5">
        <text>a 2'-deoxyadenosine in DNA + S-adenosyl-L-methionine = an N(6)-methyl-2'-deoxyadenosine in DNA + S-adenosyl-L-homocysteine + H(+)</text>
        <dbReference type="Rhea" id="RHEA:15197"/>
        <dbReference type="Rhea" id="RHEA-COMP:12418"/>
        <dbReference type="Rhea" id="RHEA-COMP:12419"/>
        <dbReference type="ChEBI" id="CHEBI:15378"/>
        <dbReference type="ChEBI" id="CHEBI:57856"/>
        <dbReference type="ChEBI" id="CHEBI:59789"/>
        <dbReference type="ChEBI" id="CHEBI:90615"/>
        <dbReference type="ChEBI" id="CHEBI:90616"/>
        <dbReference type="EC" id="2.1.1.72"/>
    </reaction>
</comment>
<dbReference type="Gene3D" id="3.40.50.150">
    <property type="entry name" value="Vaccinia Virus protein VP39"/>
    <property type="match status" value="1"/>
</dbReference>
<dbReference type="EMBL" id="BART01000012">
    <property type="protein sequence ID" value="GAG61132.1"/>
    <property type="molecule type" value="Genomic_DNA"/>
</dbReference>
<dbReference type="SUPFAM" id="SSF53335">
    <property type="entry name" value="S-adenosyl-L-methionine-dependent methyltransferases"/>
    <property type="match status" value="1"/>
</dbReference>
<evidence type="ECO:0000256" key="3">
    <source>
        <dbReference type="ARBA" id="ARBA00022679"/>
    </source>
</evidence>
<dbReference type="GO" id="GO:0009007">
    <property type="term" value="F:site-specific DNA-methyltransferase (adenine-specific) activity"/>
    <property type="evidence" value="ECO:0007669"/>
    <property type="project" value="UniProtKB-EC"/>
</dbReference>
<evidence type="ECO:0000313" key="8">
    <source>
        <dbReference type="EMBL" id="GAG61132.1"/>
    </source>
</evidence>
<dbReference type="PANTHER" id="PTHR33841">
    <property type="entry name" value="DNA METHYLTRANSFERASE YEEA-RELATED"/>
    <property type="match status" value="1"/>
</dbReference>
<evidence type="ECO:0000256" key="1">
    <source>
        <dbReference type="ARBA" id="ARBA00011900"/>
    </source>
</evidence>
<feature type="domain" description="Type II methyltransferase M.TaqI-like" evidence="6">
    <location>
        <begin position="58"/>
        <end position="171"/>
    </location>
</feature>
<dbReference type="InterPro" id="IPR029063">
    <property type="entry name" value="SAM-dependent_MTases_sf"/>
</dbReference>
<keyword evidence="4" id="KW-0949">S-adenosyl-L-methionine</keyword>
<name>X0ZSX8_9ZZZZ</name>
<dbReference type="AlphaFoldDB" id="X0ZSX8"/>
<evidence type="ECO:0000256" key="5">
    <source>
        <dbReference type="ARBA" id="ARBA00047942"/>
    </source>
</evidence>
<accession>X0ZSX8</accession>
<keyword evidence="3" id="KW-0808">Transferase</keyword>
<feature type="domain" description="Type ISP restriction-modification enzyme LLaBIII C-terminal specificity" evidence="7">
    <location>
        <begin position="269"/>
        <end position="321"/>
    </location>
</feature>
<dbReference type="Pfam" id="PF18135">
    <property type="entry name" value="Type_ISP_C"/>
    <property type="match status" value="1"/>
</dbReference>
<dbReference type="GO" id="GO:0006304">
    <property type="term" value="P:DNA modification"/>
    <property type="evidence" value="ECO:0007669"/>
    <property type="project" value="InterPro"/>
</dbReference>